<evidence type="ECO:0000313" key="14">
    <source>
        <dbReference type="EMBL" id="RHY12905.1"/>
    </source>
</evidence>
<dbReference type="PANTHER" id="PTHR44899:SF3">
    <property type="entry name" value="SERINE_THREONINE-PROTEIN KINASE NEK1"/>
    <property type="match status" value="1"/>
</dbReference>
<comment type="caution">
    <text evidence="14">The sequence shown here is derived from an EMBL/GenBank/DDBJ whole genome shotgun (WGS) entry which is preliminary data.</text>
</comment>
<dbReference type="PROSITE" id="PS00108">
    <property type="entry name" value="PROTEIN_KINASE_ST"/>
    <property type="match status" value="1"/>
</dbReference>
<dbReference type="Gene3D" id="3.30.200.20">
    <property type="entry name" value="Phosphorylase Kinase, domain 1"/>
    <property type="match status" value="1"/>
</dbReference>
<feature type="domain" description="Protein kinase" evidence="13">
    <location>
        <begin position="9"/>
        <end position="305"/>
    </location>
</feature>
<keyword evidence="7 10" id="KW-0067">ATP-binding</keyword>
<dbReference type="VEuPathDB" id="FungiDB:H257_11714"/>
<evidence type="ECO:0000256" key="8">
    <source>
        <dbReference type="ARBA" id="ARBA00047899"/>
    </source>
</evidence>
<name>A0A397B2Z3_APHAT</name>
<dbReference type="SUPFAM" id="SSF56112">
    <property type="entry name" value="Protein kinase-like (PK-like)"/>
    <property type="match status" value="1"/>
</dbReference>
<accession>A0A397B2Z3</accession>
<sequence length="446" mass="49368">SVADAMNKYLEERCIGRGSYGCAYLVTEVTSGHKYVVKKIPIELMTDKESKQAFAEVELLSKLRHSFVVQYKENFVEGTVLHIVMEYCDGGDLTARIKALKADDGALFPPTLVLDWFVQMALAIKYLHQRHILHRDLKTSNIFLTRQNIVKLGDFGIARTLDSTMDHAKTVVGTPYYMSPEVCESKPYSYASDIWALGCVLYEVCTLKHAFDAPNILMLIVKIIQHDKDPAKRPSIDAILHMPMIQAHVQVGKALQPSDQQLPPRHPDSPRLKHAGVKLASSMTKRNMSSMSPSSSMSLDEHNMLEARTSRGIIESGDDDGPYTSMSECDAEENFYSDDSDFDDEDLTLETSVDEVVACGGGGGWLSGARQVSAAVELGYSDDFDDTEAEVIEYDNEEFVDDGSSGGSSDEEQGGGDKVDWYNYDEFADPSPPPPLYMATPSRPIA</sequence>
<keyword evidence="4" id="KW-0808">Transferase</keyword>
<comment type="catalytic activity">
    <reaction evidence="8">
        <text>L-threonyl-[protein] + ATP = O-phospho-L-threonyl-[protein] + ADP + H(+)</text>
        <dbReference type="Rhea" id="RHEA:46608"/>
        <dbReference type="Rhea" id="RHEA-COMP:11060"/>
        <dbReference type="Rhea" id="RHEA-COMP:11605"/>
        <dbReference type="ChEBI" id="CHEBI:15378"/>
        <dbReference type="ChEBI" id="CHEBI:30013"/>
        <dbReference type="ChEBI" id="CHEBI:30616"/>
        <dbReference type="ChEBI" id="CHEBI:61977"/>
        <dbReference type="ChEBI" id="CHEBI:456216"/>
        <dbReference type="EC" id="2.7.11.1"/>
    </reaction>
</comment>
<evidence type="ECO:0000256" key="4">
    <source>
        <dbReference type="ARBA" id="ARBA00022679"/>
    </source>
</evidence>
<feature type="non-terminal residue" evidence="14">
    <location>
        <position position="1"/>
    </location>
</feature>
<dbReference type="EC" id="2.7.11.1" evidence="2"/>
<evidence type="ECO:0000313" key="15">
    <source>
        <dbReference type="Proteomes" id="UP000265427"/>
    </source>
</evidence>
<dbReference type="PANTHER" id="PTHR44899">
    <property type="entry name" value="CAMK FAMILY PROTEIN KINASE"/>
    <property type="match status" value="1"/>
</dbReference>
<dbReference type="SMART" id="SM00220">
    <property type="entry name" value="S_TKc"/>
    <property type="match status" value="1"/>
</dbReference>
<evidence type="ECO:0000256" key="12">
    <source>
        <dbReference type="SAM" id="MobiDB-lite"/>
    </source>
</evidence>
<evidence type="ECO:0000256" key="11">
    <source>
        <dbReference type="RuleBase" id="RU000304"/>
    </source>
</evidence>
<dbReference type="InterPro" id="IPR000719">
    <property type="entry name" value="Prot_kinase_dom"/>
</dbReference>
<dbReference type="GO" id="GO:0005524">
    <property type="term" value="F:ATP binding"/>
    <property type="evidence" value="ECO:0007669"/>
    <property type="project" value="UniProtKB-UniRule"/>
</dbReference>
<dbReference type="PROSITE" id="PS50011">
    <property type="entry name" value="PROTEIN_KINASE_DOM"/>
    <property type="match status" value="1"/>
</dbReference>
<dbReference type="Pfam" id="PF00069">
    <property type="entry name" value="Pkinase"/>
    <property type="match status" value="1"/>
</dbReference>
<comment type="catalytic activity">
    <reaction evidence="9">
        <text>L-seryl-[protein] + ATP = O-phospho-L-seryl-[protein] + ADP + H(+)</text>
        <dbReference type="Rhea" id="RHEA:17989"/>
        <dbReference type="Rhea" id="RHEA-COMP:9863"/>
        <dbReference type="Rhea" id="RHEA-COMP:11604"/>
        <dbReference type="ChEBI" id="CHEBI:15378"/>
        <dbReference type="ChEBI" id="CHEBI:29999"/>
        <dbReference type="ChEBI" id="CHEBI:30616"/>
        <dbReference type="ChEBI" id="CHEBI:83421"/>
        <dbReference type="ChEBI" id="CHEBI:456216"/>
        <dbReference type="EC" id="2.7.11.1"/>
    </reaction>
</comment>
<protein>
    <recommendedName>
        <fullName evidence="2">non-specific serine/threonine protein kinase</fullName>
        <ecNumber evidence="2">2.7.11.1</ecNumber>
    </recommendedName>
</protein>
<evidence type="ECO:0000256" key="1">
    <source>
        <dbReference type="ARBA" id="ARBA00010886"/>
    </source>
</evidence>
<dbReference type="CDD" id="cd08215">
    <property type="entry name" value="STKc_Nek"/>
    <property type="match status" value="1"/>
</dbReference>
<keyword evidence="5 10" id="KW-0547">Nucleotide-binding</keyword>
<keyword evidence="6" id="KW-0418">Kinase</keyword>
<comment type="similarity">
    <text evidence="1">Belongs to the protein kinase superfamily. NEK Ser/Thr protein kinase family. NIMA subfamily.</text>
</comment>
<dbReference type="InterPro" id="IPR011009">
    <property type="entry name" value="Kinase-like_dom_sf"/>
</dbReference>
<dbReference type="Gene3D" id="1.10.510.10">
    <property type="entry name" value="Transferase(Phosphotransferase) domain 1"/>
    <property type="match status" value="1"/>
</dbReference>
<evidence type="ECO:0000256" key="9">
    <source>
        <dbReference type="ARBA" id="ARBA00048679"/>
    </source>
</evidence>
<dbReference type="EMBL" id="QUSZ01004748">
    <property type="protein sequence ID" value="RHY12905.1"/>
    <property type="molecule type" value="Genomic_DNA"/>
</dbReference>
<evidence type="ECO:0000259" key="13">
    <source>
        <dbReference type="PROSITE" id="PS50011"/>
    </source>
</evidence>
<dbReference type="PROSITE" id="PS00107">
    <property type="entry name" value="PROTEIN_KINASE_ATP"/>
    <property type="match status" value="1"/>
</dbReference>
<evidence type="ECO:0000256" key="6">
    <source>
        <dbReference type="ARBA" id="ARBA00022777"/>
    </source>
</evidence>
<dbReference type="Proteomes" id="UP000265427">
    <property type="component" value="Unassembled WGS sequence"/>
</dbReference>
<evidence type="ECO:0000256" key="3">
    <source>
        <dbReference type="ARBA" id="ARBA00022527"/>
    </source>
</evidence>
<dbReference type="GO" id="GO:0004674">
    <property type="term" value="F:protein serine/threonine kinase activity"/>
    <property type="evidence" value="ECO:0007669"/>
    <property type="project" value="UniProtKB-KW"/>
</dbReference>
<evidence type="ECO:0000256" key="7">
    <source>
        <dbReference type="ARBA" id="ARBA00022840"/>
    </source>
</evidence>
<dbReference type="AlphaFoldDB" id="A0A397B2Z3"/>
<dbReference type="InterPro" id="IPR008271">
    <property type="entry name" value="Ser/Thr_kinase_AS"/>
</dbReference>
<feature type="binding site" evidence="10">
    <location>
        <position position="39"/>
    </location>
    <ligand>
        <name>ATP</name>
        <dbReference type="ChEBI" id="CHEBI:30616"/>
    </ligand>
</feature>
<dbReference type="InterPro" id="IPR051131">
    <property type="entry name" value="NEK_Ser/Thr_kinase_NIMA"/>
</dbReference>
<reference evidence="14 15" key="1">
    <citation type="submission" date="2018-08" db="EMBL/GenBank/DDBJ databases">
        <title>Aphanomyces genome sequencing and annotation.</title>
        <authorList>
            <person name="Minardi D."/>
            <person name="Oidtmann B."/>
            <person name="Van Der Giezen M."/>
            <person name="Studholme D.J."/>
        </authorList>
    </citation>
    <scope>NUCLEOTIDE SEQUENCE [LARGE SCALE GENOMIC DNA]</scope>
    <source>
        <strain evidence="14 15">Kv</strain>
    </source>
</reference>
<feature type="region of interest" description="Disordered" evidence="12">
    <location>
        <begin position="397"/>
        <end position="446"/>
    </location>
</feature>
<organism evidence="14 15">
    <name type="scientific">Aphanomyces astaci</name>
    <name type="common">Crayfish plague agent</name>
    <dbReference type="NCBI Taxonomy" id="112090"/>
    <lineage>
        <taxon>Eukaryota</taxon>
        <taxon>Sar</taxon>
        <taxon>Stramenopiles</taxon>
        <taxon>Oomycota</taxon>
        <taxon>Saprolegniomycetes</taxon>
        <taxon>Saprolegniales</taxon>
        <taxon>Verrucalvaceae</taxon>
        <taxon>Aphanomyces</taxon>
    </lineage>
</organism>
<proteinExistence type="inferred from homology"/>
<evidence type="ECO:0000256" key="2">
    <source>
        <dbReference type="ARBA" id="ARBA00012513"/>
    </source>
</evidence>
<evidence type="ECO:0000256" key="5">
    <source>
        <dbReference type="ARBA" id="ARBA00022741"/>
    </source>
</evidence>
<dbReference type="InterPro" id="IPR017441">
    <property type="entry name" value="Protein_kinase_ATP_BS"/>
</dbReference>
<keyword evidence="3 11" id="KW-0723">Serine/threonine-protein kinase</keyword>
<evidence type="ECO:0000256" key="10">
    <source>
        <dbReference type="PROSITE-ProRule" id="PRU10141"/>
    </source>
</evidence>
<dbReference type="FunFam" id="3.30.200.20:FF:000097">
    <property type="entry name" value="Probable serine/threonine-protein kinase nek1"/>
    <property type="match status" value="1"/>
</dbReference>
<gene>
    <name evidence="14" type="ORF">DYB36_013298</name>
</gene>